<proteinExistence type="predicted"/>
<dbReference type="AlphaFoldDB" id="A0A0P5EW68"/>
<evidence type="ECO:0000313" key="1">
    <source>
        <dbReference type="EMBL" id="JAN42852.1"/>
    </source>
</evidence>
<dbReference type="EMBL" id="GDIQ01051885">
    <property type="protein sequence ID" value="JAN42852.1"/>
    <property type="molecule type" value="Transcribed_RNA"/>
</dbReference>
<sequence>MTRYFVRILIAESGALVGQGGGNWEFVFMDWSNGELVDVDGSDGQVVTLGLESSIISNPGQSEFLAFRGNPVRGSFVGVSLDFTVGFLAVRVVGFALEFLLGVGLVAGGVVRLGVAPCTTAIDVALVRLASDGDVGVLVILVARSAIGSRGFVGRLVAGRSGGSNGQKSGNDEQFHDVVLG</sequence>
<name>A0A0P5EW68_9CRUS</name>
<protein>
    <submittedName>
        <fullName evidence="1">Uncharacterized protein</fullName>
    </submittedName>
</protein>
<accession>A0A0P5EW68</accession>
<reference evidence="1" key="1">
    <citation type="submission" date="2015-10" db="EMBL/GenBank/DDBJ databases">
        <title>EvidentialGene: Evidence-directed Construction of Complete mRNA Transcriptomes without Genomes.</title>
        <authorList>
            <person name="Gilbert D.G."/>
        </authorList>
    </citation>
    <scope>NUCLEOTIDE SEQUENCE</scope>
</reference>
<organism evidence="1">
    <name type="scientific">Daphnia magna</name>
    <dbReference type="NCBI Taxonomy" id="35525"/>
    <lineage>
        <taxon>Eukaryota</taxon>
        <taxon>Metazoa</taxon>
        <taxon>Ecdysozoa</taxon>
        <taxon>Arthropoda</taxon>
        <taxon>Crustacea</taxon>
        <taxon>Branchiopoda</taxon>
        <taxon>Diplostraca</taxon>
        <taxon>Cladocera</taxon>
        <taxon>Anomopoda</taxon>
        <taxon>Daphniidae</taxon>
        <taxon>Daphnia</taxon>
    </lineage>
</organism>